<evidence type="ECO:0000256" key="1">
    <source>
        <dbReference type="ARBA" id="ARBA00005898"/>
    </source>
</evidence>
<keyword evidence="7 11" id="KW-0133">Cell shape</keyword>
<evidence type="ECO:0000259" key="14">
    <source>
        <dbReference type="Pfam" id="PF02875"/>
    </source>
</evidence>
<dbReference type="Pfam" id="PF02875">
    <property type="entry name" value="Mur_ligase_C"/>
    <property type="match status" value="1"/>
</dbReference>
<keyword evidence="10 11" id="KW-0961">Cell wall biogenesis/degradation</keyword>
<comment type="pathway">
    <text evidence="11 12">Cell wall biogenesis; peptidoglycan biosynthesis.</text>
</comment>
<feature type="domain" description="Mur ligase central" evidence="15">
    <location>
        <begin position="106"/>
        <end position="306"/>
    </location>
</feature>
<proteinExistence type="inferred from homology"/>
<feature type="binding site" evidence="11">
    <location>
        <position position="177"/>
    </location>
    <ligand>
        <name>UDP-N-acetyl-alpha-D-muramoyl-L-alanyl-D-glutamate</name>
        <dbReference type="ChEBI" id="CHEBI:83900"/>
    </ligand>
</feature>
<evidence type="ECO:0000256" key="8">
    <source>
        <dbReference type="ARBA" id="ARBA00022984"/>
    </source>
</evidence>
<evidence type="ECO:0000256" key="6">
    <source>
        <dbReference type="ARBA" id="ARBA00022840"/>
    </source>
</evidence>
<feature type="binding site" evidence="11">
    <location>
        <position position="183"/>
    </location>
    <ligand>
        <name>UDP-N-acetyl-alpha-D-muramoyl-L-alanyl-D-glutamate</name>
        <dbReference type="ChEBI" id="CHEBI:83900"/>
    </ligand>
</feature>
<dbReference type="PANTHER" id="PTHR23135">
    <property type="entry name" value="MUR LIGASE FAMILY MEMBER"/>
    <property type="match status" value="1"/>
</dbReference>
<evidence type="ECO:0000256" key="5">
    <source>
        <dbReference type="ARBA" id="ARBA00022741"/>
    </source>
</evidence>
<evidence type="ECO:0000256" key="9">
    <source>
        <dbReference type="ARBA" id="ARBA00023306"/>
    </source>
</evidence>
<evidence type="ECO:0000256" key="12">
    <source>
        <dbReference type="RuleBase" id="RU004135"/>
    </source>
</evidence>
<comment type="function">
    <text evidence="11">Catalyzes the addition of meso-diaminopimelic acid to the nucleotide precursor UDP-N-acetylmuramoyl-L-alanyl-D-glutamate (UMAG) in the biosynthesis of bacterial cell-wall peptidoglycan.</text>
</comment>
<dbReference type="SUPFAM" id="SSF53623">
    <property type="entry name" value="MurD-like peptide ligases, catalytic domain"/>
    <property type="match status" value="1"/>
</dbReference>
<keyword evidence="4 11" id="KW-0132">Cell division</keyword>
<dbReference type="GO" id="GO:0009252">
    <property type="term" value="P:peptidoglycan biosynthetic process"/>
    <property type="evidence" value="ECO:0007669"/>
    <property type="project" value="UniProtKB-UniRule"/>
</dbReference>
<comment type="catalytic activity">
    <reaction evidence="11">
        <text>UDP-N-acetyl-alpha-D-muramoyl-L-alanyl-D-glutamate + meso-2,6-diaminopimelate + ATP = UDP-N-acetyl-alpha-D-muramoyl-L-alanyl-gamma-D-glutamyl-meso-2,6-diaminopimelate + ADP + phosphate + H(+)</text>
        <dbReference type="Rhea" id="RHEA:23676"/>
        <dbReference type="ChEBI" id="CHEBI:15378"/>
        <dbReference type="ChEBI" id="CHEBI:30616"/>
        <dbReference type="ChEBI" id="CHEBI:43474"/>
        <dbReference type="ChEBI" id="CHEBI:57791"/>
        <dbReference type="ChEBI" id="CHEBI:83900"/>
        <dbReference type="ChEBI" id="CHEBI:83905"/>
        <dbReference type="ChEBI" id="CHEBI:456216"/>
        <dbReference type="EC" id="6.3.2.13"/>
    </reaction>
</comment>
<gene>
    <name evidence="11" type="primary">murE</name>
    <name evidence="16" type="ORF">SAMN05216214_10763</name>
</gene>
<dbReference type="GO" id="GO:0004326">
    <property type="term" value="F:tetrahydrofolylpolyglutamate synthase activity"/>
    <property type="evidence" value="ECO:0007669"/>
    <property type="project" value="InterPro"/>
</dbReference>
<dbReference type="Proteomes" id="UP000185766">
    <property type="component" value="Unassembled WGS sequence"/>
</dbReference>
<dbReference type="InterPro" id="IPR036615">
    <property type="entry name" value="Mur_ligase_C_dom_sf"/>
</dbReference>
<dbReference type="InterPro" id="IPR035911">
    <property type="entry name" value="MurE/MurF_N"/>
</dbReference>
<keyword evidence="3 11" id="KW-0436">Ligase</keyword>
<reference evidence="16 17" key="1">
    <citation type="submission" date="2016-10" db="EMBL/GenBank/DDBJ databases">
        <authorList>
            <person name="de Groot N.N."/>
        </authorList>
    </citation>
    <scope>NUCLEOTIDE SEQUENCE [LARGE SCALE GENOMIC DNA]</scope>
    <source>
        <strain evidence="16 17">JCM 19513</strain>
    </source>
</reference>
<comment type="PTM">
    <text evidence="11">Carboxylation is probably crucial for Mg(2+) binding and, consequently, for the gamma-phosphate positioning of ATP.</text>
</comment>
<comment type="subcellular location">
    <subcellularLocation>
        <location evidence="11 12">Cytoplasm</location>
    </subcellularLocation>
</comment>
<keyword evidence="2 11" id="KW-0963">Cytoplasm</keyword>
<dbReference type="InterPro" id="IPR018109">
    <property type="entry name" value="Folylpolyglutamate_synth_CS"/>
</dbReference>
<dbReference type="EMBL" id="FOAS01000007">
    <property type="protein sequence ID" value="SEK99983.1"/>
    <property type="molecule type" value="Genomic_DNA"/>
</dbReference>
<dbReference type="Gene3D" id="3.40.1390.10">
    <property type="entry name" value="MurE/MurF, N-terminal domain"/>
    <property type="match status" value="1"/>
</dbReference>
<sequence>MPMPLNQLLVEASSSTLIRELTLDSRKVRAGDLFLALPGVNSDGRSHIADALARGAAAVAYESEGAGELPQTEVPLVPVKHLAQHLSAIAGRFYGEPSRNLAVVGVTGTNGKTSVSQLLAQVLGRLETPCAIIGTLGNGFFDDLKAGVHTTPDALSVQAELARFKQAGAQAVSMEVSSHGLEQGRVAALHFDVAVLTNLSRDHLDYHGSMQAYAAAKAKLFQRPELRARVLNLDDAFGVELAEQGGEGRLLSYSVDNPQADLYCTAVSFSDDGIEARLAGRYGEAMLRSPLLGRFNLSNLLAVIGALLALDYPLADVLRELRSVQGPQGRMQRLGGGDKPLVVVDYAHTPDALEKVLEALRPHCHGRLLCLFGCGGDRDRGKRPLMAQIAERLADQVIVTDDNPRTEAPEQIFADIQQGFSDAGGVQVIAGRAAAIAQTIAAAKAADVVLLAGKGHEPYQEINGVRHAFSDLEQAQAALEGWEAADA</sequence>
<dbReference type="EC" id="6.3.2.13" evidence="11"/>
<feature type="binding site" evidence="11">
    <location>
        <position position="25"/>
    </location>
    <ligand>
        <name>UDP-N-acetyl-alpha-D-muramoyl-L-alanyl-D-glutamate</name>
        <dbReference type="ChEBI" id="CHEBI:83900"/>
    </ligand>
</feature>
<feature type="binding site" evidence="11">
    <location>
        <position position="453"/>
    </location>
    <ligand>
        <name>meso-2,6-diaminopimelate</name>
        <dbReference type="ChEBI" id="CHEBI:57791"/>
    </ligand>
</feature>
<dbReference type="NCBIfam" id="NF001123">
    <property type="entry name" value="PRK00139.1-1"/>
    <property type="match status" value="1"/>
</dbReference>
<dbReference type="HAMAP" id="MF_00208">
    <property type="entry name" value="MurE"/>
    <property type="match status" value="1"/>
</dbReference>
<feature type="binding site" evidence="11">
    <location>
        <begin position="108"/>
        <end position="114"/>
    </location>
    <ligand>
        <name>ATP</name>
        <dbReference type="ChEBI" id="CHEBI:30616"/>
    </ligand>
</feature>
<dbReference type="InterPro" id="IPR005761">
    <property type="entry name" value="UDP-N-AcMur-Glu-dNH2Pim_ligase"/>
</dbReference>
<dbReference type="InterPro" id="IPR013221">
    <property type="entry name" value="Mur_ligase_cen"/>
</dbReference>
<evidence type="ECO:0000256" key="4">
    <source>
        <dbReference type="ARBA" id="ARBA00022618"/>
    </source>
</evidence>
<dbReference type="NCBIfam" id="NF001126">
    <property type="entry name" value="PRK00139.1-4"/>
    <property type="match status" value="1"/>
</dbReference>
<feature type="binding site" evidence="11">
    <location>
        <begin position="402"/>
        <end position="405"/>
    </location>
    <ligand>
        <name>meso-2,6-diaminopimelate</name>
        <dbReference type="ChEBI" id="CHEBI:57791"/>
    </ligand>
</feature>
<protein>
    <recommendedName>
        <fullName evidence="11">UDP-N-acetylmuramoyl-L-alanyl-D-glutamate--2,6-diaminopimelate ligase</fullName>
        <ecNumber evidence="11">6.3.2.13</ecNumber>
    </recommendedName>
    <alternativeName>
        <fullName evidence="11">Meso-A2pm-adding enzyme</fullName>
    </alternativeName>
    <alternativeName>
        <fullName evidence="11">Meso-diaminopimelate-adding enzyme</fullName>
    </alternativeName>
    <alternativeName>
        <fullName evidence="11">UDP-MurNAc-L-Ala-D-Glu:meso-diaminopimelate ligase</fullName>
    </alternativeName>
    <alternativeName>
        <fullName evidence="11">UDP-MurNAc-tripeptide synthetase</fullName>
    </alternativeName>
    <alternativeName>
        <fullName evidence="11">UDP-N-acetylmuramyl-tripeptide synthetase</fullName>
    </alternativeName>
</protein>
<keyword evidence="8 11" id="KW-0573">Peptidoglycan synthesis</keyword>
<dbReference type="InterPro" id="IPR000713">
    <property type="entry name" value="Mur_ligase_N"/>
</dbReference>
<evidence type="ECO:0000256" key="11">
    <source>
        <dbReference type="HAMAP-Rule" id="MF_00208"/>
    </source>
</evidence>
<keyword evidence="5 11" id="KW-0547">Nucleotide-binding</keyword>
<organism evidence="16 17">
    <name type="scientific">Atopomonas hussainii</name>
    <dbReference type="NCBI Taxonomy" id="1429083"/>
    <lineage>
        <taxon>Bacteria</taxon>
        <taxon>Pseudomonadati</taxon>
        <taxon>Pseudomonadota</taxon>
        <taxon>Gammaproteobacteria</taxon>
        <taxon>Pseudomonadales</taxon>
        <taxon>Pseudomonadaceae</taxon>
        <taxon>Atopomonas</taxon>
    </lineage>
</organism>
<comment type="similarity">
    <text evidence="1 11">Belongs to the MurCDEF family. MurE subfamily.</text>
</comment>
<accession>A0A1H7LLZ6</accession>
<dbReference type="GO" id="GO:0005737">
    <property type="term" value="C:cytoplasm"/>
    <property type="evidence" value="ECO:0007669"/>
    <property type="project" value="UniProtKB-SubCell"/>
</dbReference>
<dbReference type="Pfam" id="PF08245">
    <property type="entry name" value="Mur_ligase_M"/>
    <property type="match status" value="1"/>
</dbReference>
<evidence type="ECO:0000259" key="13">
    <source>
        <dbReference type="Pfam" id="PF01225"/>
    </source>
</evidence>
<keyword evidence="11" id="KW-0460">Magnesium</keyword>
<keyword evidence="9 11" id="KW-0131">Cell cycle</keyword>
<dbReference type="Pfam" id="PF01225">
    <property type="entry name" value="Mur_ligase"/>
    <property type="match status" value="1"/>
</dbReference>
<feature type="domain" description="Mur ligase C-terminal" evidence="14">
    <location>
        <begin position="329"/>
        <end position="455"/>
    </location>
</feature>
<comment type="cofactor">
    <cofactor evidence="11">
        <name>Mg(2+)</name>
        <dbReference type="ChEBI" id="CHEBI:18420"/>
    </cofactor>
</comment>
<dbReference type="NCBIfam" id="TIGR01085">
    <property type="entry name" value="murE"/>
    <property type="match status" value="1"/>
</dbReference>
<name>A0A1H7LLZ6_9GAMM</name>
<feature type="binding site" evidence="11">
    <location>
        <position position="378"/>
    </location>
    <ligand>
        <name>meso-2,6-diaminopimelate</name>
        <dbReference type="ChEBI" id="CHEBI:57791"/>
    </ligand>
</feature>
<keyword evidence="6 11" id="KW-0067">ATP-binding</keyword>
<dbReference type="InterPro" id="IPR004101">
    <property type="entry name" value="Mur_ligase_C"/>
</dbReference>
<feature type="modified residue" description="N6-carboxylysine" evidence="11">
    <location>
        <position position="217"/>
    </location>
</feature>
<feature type="binding site" evidence="11">
    <location>
        <position position="457"/>
    </location>
    <ligand>
        <name>meso-2,6-diaminopimelate</name>
        <dbReference type="ChEBI" id="CHEBI:57791"/>
    </ligand>
</feature>
<dbReference type="GO" id="GO:0008360">
    <property type="term" value="P:regulation of cell shape"/>
    <property type="evidence" value="ECO:0007669"/>
    <property type="project" value="UniProtKB-KW"/>
</dbReference>
<dbReference type="SUPFAM" id="SSF53244">
    <property type="entry name" value="MurD-like peptide ligases, peptide-binding domain"/>
    <property type="match status" value="1"/>
</dbReference>
<evidence type="ECO:0000259" key="15">
    <source>
        <dbReference type="Pfam" id="PF08245"/>
    </source>
</evidence>
<dbReference type="GO" id="GO:0000287">
    <property type="term" value="F:magnesium ion binding"/>
    <property type="evidence" value="ECO:0007669"/>
    <property type="project" value="UniProtKB-UniRule"/>
</dbReference>
<evidence type="ECO:0000313" key="17">
    <source>
        <dbReference type="Proteomes" id="UP000185766"/>
    </source>
</evidence>
<dbReference type="RefSeq" id="WP_074867137.1">
    <property type="nucleotide sequence ID" value="NZ_FOAS01000007.1"/>
</dbReference>
<dbReference type="STRING" id="1429083.GCA_001885685_00480"/>
<evidence type="ECO:0000313" key="16">
    <source>
        <dbReference type="EMBL" id="SEK99983.1"/>
    </source>
</evidence>
<keyword evidence="17" id="KW-1185">Reference proteome</keyword>
<evidence type="ECO:0000256" key="10">
    <source>
        <dbReference type="ARBA" id="ARBA00023316"/>
    </source>
</evidence>
<dbReference type="Gene3D" id="3.90.190.20">
    <property type="entry name" value="Mur ligase, C-terminal domain"/>
    <property type="match status" value="1"/>
</dbReference>
<dbReference type="GO" id="GO:0008765">
    <property type="term" value="F:UDP-N-acetylmuramoylalanyl-D-glutamate-2,6-diaminopimelate ligase activity"/>
    <property type="evidence" value="ECO:0007669"/>
    <property type="project" value="UniProtKB-UniRule"/>
</dbReference>
<dbReference type="UniPathway" id="UPA00219"/>
<dbReference type="GO" id="GO:0051301">
    <property type="term" value="P:cell division"/>
    <property type="evidence" value="ECO:0007669"/>
    <property type="project" value="UniProtKB-KW"/>
</dbReference>
<evidence type="ECO:0000256" key="2">
    <source>
        <dbReference type="ARBA" id="ARBA00022490"/>
    </source>
</evidence>
<dbReference type="SUPFAM" id="SSF63418">
    <property type="entry name" value="MurE/MurF N-terminal domain"/>
    <property type="match status" value="1"/>
</dbReference>
<feature type="binding site" evidence="11">
    <location>
        <begin position="150"/>
        <end position="151"/>
    </location>
    <ligand>
        <name>UDP-N-acetyl-alpha-D-muramoyl-L-alanyl-D-glutamate</name>
        <dbReference type="ChEBI" id="CHEBI:83900"/>
    </ligand>
</feature>
<dbReference type="PANTHER" id="PTHR23135:SF4">
    <property type="entry name" value="UDP-N-ACETYLMURAMOYL-L-ALANYL-D-GLUTAMATE--2,6-DIAMINOPIMELATE LIGASE MURE HOMOLOG, CHLOROPLASTIC"/>
    <property type="match status" value="1"/>
</dbReference>
<dbReference type="GO" id="GO:0005524">
    <property type="term" value="F:ATP binding"/>
    <property type="evidence" value="ECO:0007669"/>
    <property type="project" value="UniProtKB-UniRule"/>
</dbReference>
<evidence type="ECO:0000256" key="7">
    <source>
        <dbReference type="ARBA" id="ARBA00022960"/>
    </source>
</evidence>
<dbReference type="AlphaFoldDB" id="A0A1H7LLZ6"/>
<dbReference type="NCBIfam" id="NF001124">
    <property type="entry name" value="PRK00139.1-2"/>
    <property type="match status" value="1"/>
</dbReference>
<dbReference type="GO" id="GO:0071555">
    <property type="term" value="P:cell wall organization"/>
    <property type="evidence" value="ECO:0007669"/>
    <property type="project" value="UniProtKB-KW"/>
</dbReference>
<dbReference type="PROSITE" id="PS01011">
    <property type="entry name" value="FOLYLPOLYGLU_SYNT_1"/>
    <property type="match status" value="1"/>
</dbReference>
<feature type="binding site" evidence="11">
    <location>
        <position position="23"/>
    </location>
    <ligand>
        <name>UDP-N-acetyl-alpha-D-muramoyl-L-alanyl-D-glutamate</name>
        <dbReference type="ChEBI" id="CHEBI:83900"/>
    </ligand>
</feature>
<dbReference type="Gene3D" id="3.40.1190.10">
    <property type="entry name" value="Mur-like, catalytic domain"/>
    <property type="match status" value="1"/>
</dbReference>
<comment type="caution">
    <text evidence="11">Lacks conserved residue(s) required for the propagation of feature annotation.</text>
</comment>
<dbReference type="InterPro" id="IPR036565">
    <property type="entry name" value="Mur-like_cat_sf"/>
</dbReference>
<evidence type="ECO:0000256" key="3">
    <source>
        <dbReference type="ARBA" id="ARBA00022598"/>
    </source>
</evidence>
<feature type="domain" description="Mur ligase N-terminal catalytic" evidence="13">
    <location>
        <begin position="18"/>
        <end position="94"/>
    </location>
</feature>
<feature type="short sequence motif" description="Meso-diaminopimelate recognition motif" evidence="11">
    <location>
        <begin position="402"/>
        <end position="405"/>
    </location>
</feature>
<feature type="binding site" evidence="11">
    <location>
        <position position="185"/>
    </location>
    <ligand>
        <name>UDP-N-acetyl-alpha-D-muramoyl-L-alanyl-D-glutamate</name>
        <dbReference type="ChEBI" id="CHEBI:83900"/>
    </ligand>
</feature>